<keyword evidence="2 5" id="KW-0812">Transmembrane</keyword>
<keyword evidence="4 5" id="KW-0472">Membrane</keyword>
<feature type="transmembrane region" description="Helical" evidence="5">
    <location>
        <begin position="5"/>
        <end position="22"/>
    </location>
</feature>
<dbReference type="GO" id="GO:0035438">
    <property type="term" value="F:cyclic-di-GMP binding"/>
    <property type="evidence" value="ECO:0007669"/>
    <property type="project" value="InterPro"/>
</dbReference>
<dbReference type="Gene3D" id="1.20.5.5200">
    <property type="match status" value="1"/>
</dbReference>
<dbReference type="InterPro" id="IPR033952">
    <property type="entry name" value="STING_C"/>
</dbReference>
<dbReference type="GO" id="GO:0061507">
    <property type="term" value="F:2',3'-cyclic GMP-AMP binding"/>
    <property type="evidence" value="ECO:0007669"/>
    <property type="project" value="TreeGrafter"/>
</dbReference>
<evidence type="ECO:0008006" key="10">
    <source>
        <dbReference type="Google" id="ProtNLM"/>
    </source>
</evidence>
<evidence type="ECO:0000259" key="6">
    <source>
        <dbReference type="Pfam" id="PF15009"/>
    </source>
</evidence>
<dbReference type="CDD" id="cd12146">
    <property type="entry name" value="STING_C"/>
    <property type="match status" value="1"/>
</dbReference>
<dbReference type="Pfam" id="PF15009">
    <property type="entry name" value="STING_LBD"/>
    <property type="match status" value="1"/>
</dbReference>
<evidence type="ECO:0000256" key="5">
    <source>
        <dbReference type="SAM" id="Phobius"/>
    </source>
</evidence>
<feature type="transmembrane region" description="Helical" evidence="5">
    <location>
        <begin position="28"/>
        <end position="52"/>
    </location>
</feature>
<proteinExistence type="predicted"/>
<feature type="domain" description="STING transmembrane" evidence="7">
    <location>
        <begin position="36"/>
        <end position="151"/>
    </location>
</feature>
<evidence type="ECO:0000313" key="8">
    <source>
        <dbReference type="EMBL" id="KAL0124843.1"/>
    </source>
</evidence>
<evidence type="ECO:0000256" key="1">
    <source>
        <dbReference type="ARBA" id="ARBA00004141"/>
    </source>
</evidence>
<feature type="transmembrane region" description="Helical" evidence="5">
    <location>
        <begin position="88"/>
        <end position="106"/>
    </location>
</feature>
<dbReference type="GO" id="GO:0045087">
    <property type="term" value="P:innate immune response"/>
    <property type="evidence" value="ECO:0007669"/>
    <property type="project" value="TreeGrafter"/>
</dbReference>
<dbReference type="AlphaFoldDB" id="A0AAW2GA08"/>
<feature type="domain" description="STING ligand-binding" evidence="6">
    <location>
        <begin position="155"/>
        <end position="347"/>
    </location>
</feature>
<dbReference type="GO" id="GO:0005776">
    <property type="term" value="C:autophagosome"/>
    <property type="evidence" value="ECO:0007669"/>
    <property type="project" value="TreeGrafter"/>
</dbReference>
<organism evidence="8 9">
    <name type="scientific">Cardiocondyla obscurior</name>
    <dbReference type="NCBI Taxonomy" id="286306"/>
    <lineage>
        <taxon>Eukaryota</taxon>
        <taxon>Metazoa</taxon>
        <taxon>Ecdysozoa</taxon>
        <taxon>Arthropoda</taxon>
        <taxon>Hexapoda</taxon>
        <taxon>Insecta</taxon>
        <taxon>Pterygota</taxon>
        <taxon>Neoptera</taxon>
        <taxon>Endopterygota</taxon>
        <taxon>Hymenoptera</taxon>
        <taxon>Apocrita</taxon>
        <taxon>Aculeata</taxon>
        <taxon>Formicoidea</taxon>
        <taxon>Formicidae</taxon>
        <taxon>Myrmicinae</taxon>
        <taxon>Cardiocondyla</taxon>
    </lineage>
</organism>
<name>A0AAW2GA08_9HYME</name>
<dbReference type="Proteomes" id="UP001430953">
    <property type="component" value="Unassembled WGS sequence"/>
</dbReference>
<feature type="transmembrane region" description="Helical" evidence="5">
    <location>
        <begin position="112"/>
        <end position="132"/>
    </location>
</feature>
<evidence type="ECO:0000313" key="9">
    <source>
        <dbReference type="Proteomes" id="UP001430953"/>
    </source>
</evidence>
<comment type="subcellular location">
    <subcellularLocation>
        <location evidence="1">Membrane</location>
        <topology evidence="1">Multi-pass membrane protein</topology>
    </subcellularLocation>
</comment>
<dbReference type="GO" id="GO:0061709">
    <property type="term" value="P:reticulophagy"/>
    <property type="evidence" value="ECO:0007669"/>
    <property type="project" value="TreeGrafter"/>
</dbReference>
<evidence type="ECO:0000259" key="7">
    <source>
        <dbReference type="Pfam" id="PF23417"/>
    </source>
</evidence>
<evidence type="ECO:0000256" key="4">
    <source>
        <dbReference type="ARBA" id="ARBA00023136"/>
    </source>
</evidence>
<keyword evidence="3 5" id="KW-1133">Transmembrane helix</keyword>
<protein>
    <recommendedName>
        <fullName evidence="10">Stimulator of interferon genes protein</fullName>
    </recommendedName>
</protein>
<accession>A0AAW2GA08</accession>
<dbReference type="GO" id="GO:0002218">
    <property type="term" value="P:activation of innate immune response"/>
    <property type="evidence" value="ECO:0007669"/>
    <property type="project" value="InterPro"/>
</dbReference>
<dbReference type="GO" id="GO:0032481">
    <property type="term" value="P:positive regulation of type I interferon production"/>
    <property type="evidence" value="ECO:0007669"/>
    <property type="project" value="InterPro"/>
</dbReference>
<keyword evidence="9" id="KW-1185">Reference proteome</keyword>
<dbReference type="GO" id="GO:0000045">
    <property type="term" value="P:autophagosome assembly"/>
    <property type="evidence" value="ECO:0007669"/>
    <property type="project" value="TreeGrafter"/>
</dbReference>
<dbReference type="InterPro" id="IPR055432">
    <property type="entry name" value="STING_LBD"/>
</dbReference>
<comment type="caution">
    <text evidence="8">The sequence shown here is derived from an EMBL/GenBank/DDBJ whole genome shotgun (WGS) entry which is preliminary data.</text>
</comment>
<sequence>MKAYLGYGIVLFIIFAFATYKLTKDRPVVSLITSLFITSVFFIVLVFCDLILRLCQMLVTFATDIDQQSEESFWSVAKYYFTLNTPSAIVIIVSSLLLLGLTVTVHKCPLSYAWDFGAYVCVPLIAFSFGLLRMTNMTDWETRSLSDLSAMKGLDYGTGMAYNFYYGYLRLTLPSTETTKKGIIEKIENFEDYHNVTFPVHKLFILIPSSGYISQDLKEASYQWMENASELEEDKRSRAGNIGRIYRNNVYKIYSDGKKSGNDPVYIVVEGATPLLTFYEVLKHNHSESATYKEYKPKIIKTFYKKLQEILQSEPETKNLCELIYYKDYDAKGDKVNVAKLLLKRIYEIKYSAQN</sequence>
<dbReference type="GO" id="GO:0005789">
    <property type="term" value="C:endoplasmic reticulum membrane"/>
    <property type="evidence" value="ECO:0007669"/>
    <property type="project" value="TreeGrafter"/>
</dbReference>
<dbReference type="InterPro" id="IPR038623">
    <property type="entry name" value="STING_C_sf"/>
</dbReference>
<dbReference type="Pfam" id="PF23417">
    <property type="entry name" value="STING_TM"/>
    <property type="match status" value="1"/>
</dbReference>
<evidence type="ECO:0000256" key="3">
    <source>
        <dbReference type="ARBA" id="ARBA00022989"/>
    </source>
</evidence>
<dbReference type="EMBL" id="JADYXP020000005">
    <property type="protein sequence ID" value="KAL0124843.1"/>
    <property type="molecule type" value="Genomic_DNA"/>
</dbReference>
<dbReference type="PANTHER" id="PTHR34339:SF1">
    <property type="entry name" value="STIMULATOR OF INTERFERON GENES PROTEIN"/>
    <property type="match status" value="1"/>
</dbReference>
<dbReference type="PANTHER" id="PTHR34339">
    <property type="entry name" value="STIMULATOR OF INTERFERON GENES PROTEIN"/>
    <property type="match status" value="1"/>
</dbReference>
<dbReference type="Gene3D" id="3.40.50.12100">
    <property type="entry name" value="Stimulator of interferon genes protein"/>
    <property type="match status" value="1"/>
</dbReference>
<dbReference type="GO" id="GO:0016239">
    <property type="term" value="P:positive regulation of macroautophagy"/>
    <property type="evidence" value="ECO:0007669"/>
    <property type="project" value="TreeGrafter"/>
</dbReference>
<evidence type="ECO:0000256" key="2">
    <source>
        <dbReference type="ARBA" id="ARBA00022692"/>
    </source>
</evidence>
<dbReference type="InterPro" id="IPR055434">
    <property type="entry name" value="STING_TM"/>
</dbReference>
<dbReference type="InterPro" id="IPR029158">
    <property type="entry name" value="STING"/>
</dbReference>
<reference evidence="8 9" key="1">
    <citation type="submission" date="2023-03" db="EMBL/GenBank/DDBJ databases">
        <title>High recombination rates correlate with genetic variation in Cardiocondyla obscurior ants.</title>
        <authorList>
            <person name="Errbii M."/>
        </authorList>
    </citation>
    <scope>NUCLEOTIDE SEQUENCE [LARGE SCALE GENOMIC DNA]</scope>
    <source>
        <strain evidence="8">Alpha-2009</strain>
        <tissue evidence="8">Whole body</tissue>
    </source>
</reference>
<gene>
    <name evidence="8" type="ORF">PUN28_006598</name>
</gene>